<evidence type="ECO:0000256" key="1">
    <source>
        <dbReference type="SAM" id="Phobius"/>
    </source>
</evidence>
<dbReference type="AlphaFoldDB" id="A0A8I1ECH5"/>
<name>A0A8I1ECH5_PSEPU</name>
<dbReference type="InterPro" id="IPR012902">
    <property type="entry name" value="N_methyl_site"/>
</dbReference>
<keyword evidence="1" id="KW-0472">Membrane</keyword>
<comment type="caution">
    <text evidence="3">The sequence shown here is derived from an EMBL/GenBank/DDBJ whole genome shotgun (WGS) entry which is preliminary data.</text>
</comment>
<feature type="transmembrane region" description="Helical" evidence="1">
    <location>
        <begin position="7"/>
        <end position="29"/>
    </location>
</feature>
<dbReference type="RefSeq" id="WP_198746361.1">
    <property type="nucleotide sequence ID" value="NZ_JAEHTE010000001.1"/>
</dbReference>
<reference evidence="3" key="1">
    <citation type="submission" date="2020-12" db="EMBL/GenBank/DDBJ databases">
        <title>Enhanced detection system for hospital associated transmission using whole genome sequencing surveillance.</title>
        <authorList>
            <person name="Harrison L.H."/>
            <person name="Van Tyne D."/>
            <person name="Marsh J.W."/>
            <person name="Griffith M.P."/>
            <person name="Snyder D.J."/>
            <person name="Cooper V.S."/>
            <person name="Mustapha M."/>
        </authorList>
    </citation>
    <scope>NUCLEOTIDE SEQUENCE</scope>
    <source>
        <strain evidence="3">PSB00042</strain>
    </source>
</reference>
<keyword evidence="1" id="KW-1133">Transmembrane helix</keyword>
<accession>A0A8I1ECH5</accession>
<evidence type="ECO:0000259" key="2">
    <source>
        <dbReference type="Pfam" id="PF04917"/>
    </source>
</evidence>
<dbReference type="PROSITE" id="PS00409">
    <property type="entry name" value="PROKAR_NTER_METHYL"/>
    <property type="match status" value="1"/>
</dbReference>
<gene>
    <name evidence="3" type="primary">pilV</name>
    <name evidence="3" type="ORF">JEU22_02410</name>
</gene>
<proteinExistence type="predicted"/>
<evidence type="ECO:0000313" key="4">
    <source>
        <dbReference type="Proteomes" id="UP000637061"/>
    </source>
</evidence>
<dbReference type="Proteomes" id="UP000637061">
    <property type="component" value="Unassembled WGS sequence"/>
</dbReference>
<organism evidence="3 4">
    <name type="scientific">Pseudomonas putida</name>
    <name type="common">Arthrobacter siderocapsulatus</name>
    <dbReference type="NCBI Taxonomy" id="303"/>
    <lineage>
        <taxon>Bacteria</taxon>
        <taxon>Pseudomonadati</taxon>
        <taxon>Pseudomonadota</taxon>
        <taxon>Gammaproteobacteria</taxon>
        <taxon>Pseudomonadales</taxon>
        <taxon>Pseudomonadaceae</taxon>
        <taxon>Pseudomonas</taxon>
    </lineage>
</organism>
<sequence>MFSKQKGYTLVELILVTGLMSSIALLSFIEKSRDFEISQARITGSQLFQYNNASRAWLSNNVGAPNQIHKGSAWLKHTSCDGGLSSISYLPCEFPVGTVATPIKFGNLALESEVVSSGTGQNQVTSVSTTTTPFKIGADLRSDLAGVATIVAAAGGLSSSTPVMMASDGRYGSDPSTGIITMLASNNASNDAWLRTDGSNTMKANLRFEESKGVDMRQIQNVSRIQNIANQILYIGNPGGAMASLTQRVVVDADEEIKGKLIVDNEAGSAAGIDITRGDLEVRNGNIVASNNITAGTDLTAKRNVRANGEVTAGGSITATGDVTAGNVVKARAFYDADDNAFYLDPSQTSQLNALHAKTNVEVDGRLKTNEYLELGRIVASGSVCERQGLVAMDNTGKLQTCQSGTWQGQGAIGTPTQVSGTSLGAWSMCTLNYGSGNSKSLTYSGGNWYYSGSGTQVVYCYR</sequence>
<dbReference type="InterPro" id="IPR007001">
    <property type="entry name" value="Shufflon_N"/>
</dbReference>
<keyword evidence="1" id="KW-0812">Transmembrane</keyword>
<dbReference type="Pfam" id="PF04917">
    <property type="entry name" value="Shufflon_N"/>
    <property type="match status" value="1"/>
</dbReference>
<feature type="domain" description="Bacterial shufflon protein N-terminal" evidence="2">
    <location>
        <begin position="290"/>
        <end position="405"/>
    </location>
</feature>
<evidence type="ECO:0000313" key="3">
    <source>
        <dbReference type="EMBL" id="MBI6882753.1"/>
    </source>
</evidence>
<dbReference type="EMBL" id="JAEHTE010000001">
    <property type="protein sequence ID" value="MBI6882753.1"/>
    <property type="molecule type" value="Genomic_DNA"/>
</dbReference>
<protein>
    <submittedName>
        <fullName evidence="3">Shufflon system plasmid conjugative transfer pilus tip adhesin PilV</fullName>
    </submittedName>
</protein>